<name>A0A9J6DUB9_RHIMP</name>
<dbReference type="VEuPathDB" id="VectorBase:LOC119170109"/>
<accession>A0A9J6DUB9</accession>
<feature type="coiled-coil region" evidence="1">
    <location>
        <begin position="4"/>
        <end position="88"/>
    </location>
</feature>
<keyword evidence="4" id="KW-1185">Reference proteome</keyword>
<protein>
    <submittedName>
        <fullName evidence="3">Uncharacterized protein</fullName>
    </submittedName>
</protein>
<keyword evidence="1" id="KW-0175">Coiled coil</keyword>
<organism evidence="3 4">
    <name type="scientific">Rhipicephalus microplus</name>
    <name type="common">Cattle tick</name>
    <name type="synonym">Boophilus microplus</name>
    <dbReference type="NCBI Taxonomy" id="6941"/>
    <lineage>
        <taxon>Eukaryota</taxon>
        <taxon>Metazoa</taxon>
        <taxon>Ecdysozoa</taxon>
        <taxon>Arthropoda</taxon>
        <taxon>Chelicerata</taxon>
        <taxon>Arachnida</taxon>
        <taxon>Acari</taxon>
        <taxon>Parasitiformes</taxon>
        <taxon>Ixodida</taxon>
        <taxon>Ixodoidea</taxon>
        <taxon>Ixodidae</taxon>
        <taxon>Rhipicephalinae</taxon>
        <taxon>Rhipicephalus</taxon>
        <taxon>Boophilus</taxon>
    </lineage>
</organism>
<evidence type="ECO:0000256" key="1">
    <source>
        <dbReference type="SAM" id="Coils"/>
    </source>
</evidence>
<sequence>MRLSPEIDAEIKRLKSEIENEEKMKHMLEQSINDLCKTVEALEVQSQSADVSDEDEWKVRYYTQVEVNEQLEHQRDWLRSRAEAARVNNKEGLTEYLADLDLDSLTEASKTFAPIEMFSQLQRFLRVWLLRKRNAVYNEIRDTEWKLDQESKAFHKFNDTRKAYMTEITDAMLNLESLRNRIKIVDMTDSNPLLGKCPRHLKYLNIQPDQRIIDPRKGPIRKTAAVRSLPKLASPDSSPQDDNAEQAASSSPQD</sequence>
<dbReference type="PANTHER" id="PTHR28671:SF3">
    <property type="entry name" value="COILED-COIL DOMAIN-CONTAINING PROTEIN 169"/>
    <property type="match status" value="1"/>
</dbReference>
<dbReference type="Pfam" id="PF15372">
    <property type="entry name" value="DUF4600"/>
    <property type="match status" value="1"/>
</dbReference>
<dbReference type="PANTHER" id="PTHR28671">
    <property type="entry name" value="COILED-COIL DOMAIN-CONTAINING PROTEIN 169"/>
    <property type="match status" value="1"/>
</dbReference>
<reference evidence="3" key="2">
    <citation type="submission" date="2021-09" db="EMBL/GenBank/DDBJ databases">
        <authorList>
            <person name="Jia N."/>
            <person name="Wang J."/>
            <person name="Shi W."/>
            <person name="Du L."/>
            <person name="Sun Y."/>
            <person name="Zhan W."/>
            <person name="Jiang J."/>
            <person name="Wang Q."/>
            <person name="Zhang B."/>
            <person name="Ji P."/>
            <person name="Sakyi L.B."/>
            <person name="Cui X."/>
            <person name="Yuan T."/>
            <person name="Jiang B."/>
            <person name="Yang W."/>
            <person name="Lam T.T.-Y."/>
            <person name="Chang Q."/>
            <person name="Ding S."/>
            <person name="Wang X."/>
            <person name="Zhu J."/>
            <person name="Ruan X."/>
            <person name="Zhao L."/>
            <person name="Wei J."/>
            <person name="Que T."/>
            <person name="Du C."/>
            <person name="Cheng J."/>
            <person name="Dai P."/>
            <person name="Han X."/>
            <person name="Huang E."/>
            <person name="Gao Y."/>
            <person name="Liu J."/>
            <person name="Shao H."/>
            <person name="Ye R."/>
            <person name="Li L."/>
            <person name="Wei W."/>
            <person name="Wang X."/>
            <person name="Wang C."/>
            <person name="Huo Q."/>
            <person name="Li W."/>
            <person name="Guo W."/>
            <person name="Chen H."/>
            <person name="Chen S."/>
            <person name="Zhou L."/>
            <person name="Zhou L."/>
            <person name="Ni X."/>
            <person name="Tian J."/>
            <person name="Zhou Y."/>
            <person name="Sheng Y."/>
            <person name="Liu T."/>
            <person name="Pan Y."/>
            <person name="Xia L."/>
            <person name="Li J."/>
            <person name="Zhao F."/>
            <person name="Cao W."/>
        </authorList>
    </citation>
    <scope>NUCLEOTIDE SEQUENCE</scope>
    <source>
        <strain evidence="3">Rmic-2018</strain>
        <tissue evidence="3">Larvae</tissue>
    </source>
</reference>
<reference evidence="3" key="1">
    <citation type="journal article" date="2020" name="Cell">
        <title>Large-Scale Comparative Analyses of Tick Genomes Elucidate Their Genetic Diversity and Vector Capacities.</title>
        <authorList>
            <consortium name="Tick Genome and Microbiome Consortium (TIGMIC)"/>
            <person name="Jia N."/>
            <person name="Wang J."/>
            <person name="Shi W."/>
            <person name="Du L."/>
            <person name="Sun Y."/>
            <person name="Zhan W."/>
            <person name="Jiang J.F."/>
            <person name="Wang Q."/>
            <person name="Zhang B."/>
            <person name="Ji P."/>
            <person name="Bell-Sakyi L."/>
            <person name="Cui X.M."/>
            <person name="Yuan T.T."/>
            <person name="Jiang B.G."/>
            <person name="Yang W.F."/>
            <person name="Lam T.T."/>
            <person name="Chang Q.C."/>
            <person name="Ding S.J."/>
            <person name="Wang X.J."/>
            <person name="Zhu J.G."/>
            <person name="Ruan X.D."/>
            <person name="Zhao L."/>
            <person name="Wei J.T."/>
            <person name="Ye R.Z."/>
            <person name="Que T.C."/>
            <person name="Du C.H."/>
            <person name="Zhou Y.H."/>
            <person name="Cheng J.X."/>
            <person name="Dai P.F."/>
            <person name="Guo W.B."/>
            <person name="Han X.H."/>
            <person name="Huang E.J."/>
            <person name="Li L.F."/>
            <person name="Wei W."/>
            <person name="Gao Y.C."/>
            <person name="Liu J.Z."/>
            <person name="Shao H.Z."/>
            <person name="Wang X."/>
            <person name="Wang C.C."/>
            <person name="Yang T.C."/>
            <person name="Huo Q.B."/>
            <person name="Li W."/>
            <person name="Chen H.Y."/>
            <person name="Chen S.E."/>
            <person name="Zhou L.G."/>
            <person name="Ni X.B."/>
            <person name="Tian J.H."/>
            <person name="Sheng Y."/>
            <person name="Liu T."/>
            <person name="Pan Y.S."/>
            <person name="Xia L.Y."/>
            <person name="Li J."/>
            <person name="Zhao F."/>
            <person name="Cao W.C."/>
        </authorList>
    </citation>
    <scope>NUCLEOTIDE SEQUENCE</scope>
    <source>
        <strain evidence="3">Rmic-2018</strain>
    </source>
</reference>
<dbReference type="EMBL" id="JABSTU010000007">
    <property type="protein sequence ID" value="KAH8025402.1"/>
    <property type="molecule type" value="Genomic_DNA"/>
</dbReference>
<dbReference type="AlphaFoldDB" id="A0A9J6DUB9"/>
<comment type="caution">
    <text evidence="3">The sequence shown here is derived from an EMBL/GenBank/DDBJ whole genome shotgun (WGS) entry which is preliminary data.</text>
</comment>
<feature type="region of interest" description="Disordered" evidence="2">
    <location>
        <begin position="225"/>
        <end position="254"/>
    </location>
</feature>
<dbReference type="Proteomes" id="UP000821866">
    <property type="component" value="Unassembled WGS sequence"/>
</dbReference>
<evidence type="ECO:0000313" key="3">
    <source>
        <dbReference type="EMBL" id="KAH8025402.1"/>
    </source>
</evidence>
<dbReference type="InterPro" id="IPR028022">
    <property type="entry name" value="DUF4600"/>
</dbReference>
<evidence type="ECO:0000313" key="4">
    <source>
        <dbReference type="Proteomes" id="UP000821866"/>
    </source>
</evidence>
<proteinExistence type="predicted"/>
<feature type="compositionally biased region" description="Polar residues" evidence="2">
    <location>
        <begin position="235"/>
        <end position="254"/>
    </location>
</feature>
<evidence type="ECO:0000256" key="2">
    <source>
        <dbReference type="SAM" id="MobiDB-lite"/>
    </source>
</evidence>
<gene>
    <name evidence="3" type="ORF">HPB51_007714</name>
</gene>